<reference evidence="2" key="1">
    <citation type="submission" date="2021-01" db="EMBL/GenBank/DDBJ databases">
        <authorList>
            <person name="Corre E."/>
            <person name="Pelletier E."/>
            <person name="Niang G."/>
            <person name="Scheremetjew M."/>
            <person name="Finn R."/>
            <person name="Kale V."/>
            <person name="Holt S."/>
            <person name="Cochrane G."/>
            <person name="Meng A."/>
            <person name="Brown T."/>
            <person name="Cohen L."/>
        </authorList>
    </citation>
    <scope>NUCLEOTIDE SEQUENCE</scope>
    <source>
        <strain evidence="2">CCAP 1951/1</strain>
    </source>
</reference>
<dbReference type="EMBL" id="HBGF01035481">
    <property type="protein sequence ID" value="CAD9133556.1"/>
    <property type="molecule type" value="Transcribed_RNA"/>
</dbReference>
<protein>
    <recommendedName>
        <fullName evidence="3">Glycosyl hydrolase-like 10 domain-containing protein</fullName>
    </recommendedName>
</protein>
<dbReference type="AlphaFoldDB" id="A0A7S1MJS9"/>
<evidence type="ECO:0000256" key="1">
    <source>
        <dbReference type="SAM" id="MobiDB-lite"/>
    </source>
</evidence>
<feature type="region of interest" description="Disordered" evidence="1">
    <location>
        <begin position="1"/>
        <end position="40"/>
    </location>
</feature>
<accession>A0A7S1MJS9</accession>
<proteinExistence type="predicted"/>
<feature type="compositionally biased region" description="Low complexity" evidence="1">
    <location>
        <begin position="25"/>
        <end position="40"/>
    </location>
</feature>
<evidence type="ECO:0000313" key="2">
    <source>
        <dbReference type="EMBL" id="CAD9133556.1"/>
    </source>
</evidence>
<dbReference type="Gene3D" id="3.20.20.80">
    <property type="entry name" value="Glycosidases"/>
    <property type="match status" value="1"/>
</dbReference>
<name>A0A7S1MJS9_NEODS</name>
<feature type="compositionally biased region" description="Basic residues" evidence="1">
    <location>
        <begin position="1"/>
        <end position="18"/>
    </location>
</feature>
<sequence length="276" mass="29672">MLPRTKSRARSHARRGCPRRASGASPRPTCSSSPPSPDAVSPVDHFTMIRGWGLMYGVEIVAWFEYGLMACYGEPGFRPFPSYAESQGWLMSGSAEGGFRYMDPSNAGVQAFLANMMAEVGAAGAQLDDHFSCPTAYSGCSEAKMTAAARAIAQQVGGRTQLHLAPAPLSFSIDHLNANWLPWLQQGLFSTVAPQLYTANPTQYETELSESLAAVGAGFKSKYLAGVRVLGAGSDTPWTDVDQMLSIAQRSGVGVSIWDVAGITELYKTQFQQLWG</sequence>
<gene>
    <name evidence="2" type="ORF">NDES1114_LOCUS23822</name>
</gene>
<evidence type="ECO:0008006" key="3">
    <source>
        <dbReference type="Google" id="ProtNLM"/>
    </source>
</evidence>
<organism evidence="2">
    <name type="scientific">Neobodo designis</name>
    <name type="common">Flagellated protozoan</name>
    <name type="synonym">Bodo designis</name>
    <dbReference type="NCBI Taxonomy" id="312471"/>
    <lineage>
        <taxon>Eukaryota</taxon>
        <taxon>Discoba</taxon>
        <taxon>Euglenozoa</taxon>
        <taxon>Kinetoplastea</taxon>
        <taxon>Metakinetoplastina</taxon>
        <taxon>Neobodonida</taxon>
        <taxon>Neobodo</taxon>
    </lineage>
</organism>